<dbReference type="SUPFAM" id="SSF54211">
    <property type="entry name" value="Ribosomal protein S5 domain 2-like"/>
    <property type="match status" value="1"/>
</dbReference>
<dbReference type="GO" id="GO:0006446">
    <property type="term" value="P:regulation of translational initiation"/>
    <property type="evidence" value="ECO:0007669"/>
    <property type="project" value="TreeGrafter"/>
</dbReference>
<dbReference type="GO" id="GO:0005737">
    <property type="term" value="C:cytoplasm"/>
    <property type="evidence" value="ECO:0007669"/>
    <property type="project" value="TreeGrafter"/>
</dbReference>
<dbReference type="eggNOG" id="COG1739">
    <property type="taxonomic scope" value="Bacteria"/>
</dbReference>
<proteinExistence type="inferred from homology"/>
<accession>W6A6D2</accession>
<sequence>MKVLDNKQVYVFQETIKKSKFITYIGYINSKEDLNNFINKYSKPDARHNCWAYQYGVDDIKYGYNNDGEPTGTAGEPLLKLIQINDLTNIIIFCVRYYGGIKLGTGGLQRAYSNGAIDLLKQITSRELILTNKVSIVFNIASIKLVNNFVHLNKIDLLNSIFDNDNVSYEFLLFDLNLLNSINKLIIERTIANGYY</sequence>
<name>W6A6D2_9MOLU</name>
<dbReference type="InterPro" id="IPR020568">
    <property type="entry name" value="Ribosomal_Su5_D2-typ_SF"/>
</dbReference>
<evidence type="ECO:0000313" key="4">
    <source>
        <dbReference type="Proteomes" id="UP000019267"/>
    </source>
</evidence>
<reference evidence="3 4" key="1">
    <citation type="journal article" date="2014" name="Genome Biol. Evol.">
        <title>Molecular evolution of the substrate utilization strategies and putative virulence factors in mosquito-associated Spiroplasma species.</title>
        <authorList>
            <person name="Chang T.H."/>
            <person name="Lo W.S."/>
            <person name="Ku C."/>
            <person name="Chen L.L."/>
            <person name="Kuo C.H."/>
        </authorList>
    </citation>
    <scope>NUCLEOTIDE SEQUENCE [LARGE SCALE GENOMIC DNA]</scope>
    <source>
        <strain evidence="3">AES-1</strain>
    </source>
</reference>
<evidence type="ECO:0000256" key="1">
    <source>
        <dbReference type="ARBA" id="ARBA00007665"/>
    </source>
</evidence>
<comment type="similarity">
    <text evidence="1">Belongs to the IMPACT family.</text>
</comment>
<gene>
    <name evidence="3" type="ORF">SCULI_v1c00640</name>
</gene>
<dbReference type="EMBL" id="CP006681">
    <property type="protein sequence ID" value="AHI52405.1"/>
    <property type="molecule type" value="Genomic_DNA"/>
</dbReference>
<dbReference type="Gene3D" id="3.30.230.30">
    <property type="entry name" value="Impact, N-terminal domain"/>
    <property type="match status" value="1"/>
</dbReference>
<dbReference type="InterPro" id="IPR036956">
    <property type="entry name" value="Impact_N_sf"/>
</dbReference>
<organism evidence="3 4">
    <name type="scientific">Spiroplasma culicicola AES-1</name>
    <dbReference type="NCBI Taxonomy" id="1276246"/>
    <lineage>
        <taxon>Bacteria</taxon>
        <taxon>Bacillati</taxon>
        <taxon>Mycoplasmatota</taxon>
        <taxon>Mollicutes</taxon>
        <taxon>Entomoplasmatales</taxon>
        <taxon>Spiroplasmataceae</taxon>
        <taxon>Spiroplasma</taxon>
    </lineage>
</organism>
<evidence type="ECO:0000313" key="3">
    <source>
        <dbReference type="EMBL" id="AHI52405.1"/>
    </source>
</evidence>
<dbReference type="RefSeq" id="WP_025362651.1">
    <property type="nucleotide sequence ID" value="NZ_CP006681.1"/>
</dbReference>
<keyword evidence="4" id="KW-1185">Reference proteome</keyword>
<dbReference type="Proteomes" id="UP000019267">
    <property type="component" value="Chromosome"/>
</dbReference>
<dbReference type="KEGG" id="scq:SCULI_v1c00640"/>
<protein>
    <recommendedName>
        <fullName evidence="2">Impact N-terminal domain-containing protein</fullName>
    </recommendedName>
</protein>
<dbReference type="PANTHER" id="PTHR16301">
    <property type="entry name" value="IMPACT-RELATED"/>
    <property type="match status" value="1"/>
</dbReference>
<dbReference type="STRING" id="1276246.SCULI_v1c00640"/>
<dbReference type="PATRIC" id="fig|1276246.3.peg.62"/>
<feature type="domain" description="Impact N-terminal" evidence="2">
    <location>
        <begin position="17"/>
        <end position="118"/>
    </location>
</feature>
<evidence type="ECO:0000259" key="2">
    <source>
        <dbReference type="Pfam" id="PF01205"/>
    </source>
</evidence>
<dbReference type="InterPro" id="IPR001498">
    <property type="entry name" value="Impact_N"/>
</dbReference>
<dbReference type="PANTHER" id="PTHR16301:SF20">
    <property type="entry name" value="IMPACT FAMILY MEMBER YIGZ"/>
    <property type="match status" value="1"/>
</dbReference>
<dbReference type="Pfam" id="PF01205">
    <property type="entry name" value="Impact_N"/>
    <property type="match status" value="1"/>
</dbReference>
<dbReference type="OrthoDB" id="9813771at2"/>
<dbReference type="InterPro" id="IPR023582">
    <property type="entry name" value="Impact"/>
</dbReference>
<dbReference type="AlphaFoldDB" id="W6A6D2"/>
<dbReference type="HOGENOM" id="CLU_083552_1_0_14"/>